<keyword evidence="3" id="KW-0679">Respiratory chain</keyword>
<evidence type="ECO:0000256" key="9">
    <source>
        <dbReference type="ARBA" id="ARBA00038146"/>
    </source>
</evidence>
<reference evidence="12 13" key="1">
    <citation type="submission" date="2017-03" db="EMBL/GenBank/DDBJ databases">
        <title>Widespread Adenine N6-methylation of Active Genes in Fungi.</title>
        <authorList>
            <consortium name="DOE Joint Genome Institute"/>
            <person name="Mondo S.J."/>
            <person name="Dannebaum R.O."/>
            <person name="Kuo R.C."/>
            <person name="Louie K.B."/>
            <person name="Bewick A.J."/>
            <person name="Labutti K."/>
            <person name="Haridas S."/>
            <person name="Kuo A."/>
            <person name="Salamov A."/>
            <person name="Ahrendt S.R."/>
            <person name="Lau R."/>
            <person name="Bowen B.P."/>
            <person name="Lipzen A."/>
            <person name="Sullivan W."/>
            <person name="Andreopoulos W.B."/>
            <person name="Clum A."/>
            <person name="Lindquist E."/>
            <person name="Daum C."/>
            <person name="Northen T.R."/>
            <person name="Ramamoorthy G."/>
            <person name="Schmitz R.J."/>
            <person name="Gryganskyi A."/>
            <person name="Culley D."/>
            <person name="Magnuson J."/>
            <person name="James T.Y."/>
            <person name="O'Malley M.A."/>
            <person name="Stajich J.E."/>
            <person name="Spatafora J.W."/>
            <person name="Visel A."/>
            <person name="Grigoriev I.V."/>
        </authorList>
    </citation>
    <scope>NUCLEOTIDE SEQUENCE [LARGE SCALE GENOMIC DNA]</scope>
    <source>
        <strain evidence="12 13">NRRL Y-17943</strain>
    </source>
</reference>
<dbReference type="Pfam" id="PF00675">
    <property type="entry name" value="Peptidase_M16"/>
    <property type="match status" value="1"/>
</dbReference>
<evidence type="ECO:0000256" key="1">
    <source>
        <dbReference type="ARBA" id="ARBA00004443"/>
    </source>
</evidence>
<feature type="domain" description="Peptidase M16 N-terminal" evidence="11">
    <location>
        <begin position="27"/>
        <end position="159"/>
    </location>
</feature>
<keyword evidence="7" id="KW-0496">Mitochondrion</keyword>
<evidence type="ECO:0000256" key="8">
    <source>
        <dbReference type="ARBA" id="ARBA00023136"/>
    </source>
</evidence>
<keyword evidence="13" id="KW-1185">Reference proteome</keyword>
<dbReference type="GO" id="GO:0005743">
    <property type="term" value="C:mitochondrial inner membrane"/>
    <property type="evidence" value="ECO:0007669"/>
    <property type="project" value="UniProtKB-SubCell"/>
</dbReference>
<evidence type="ECO:0000256" key="4">
    <source>
        <dbReference type="ARBA" id="ARBA00022792"/>
    </source>
</evidence>
<dbReference type="Proteomes" id="UP000193218">
    <property type="component" value="Unassembled WGS sequence"/>
</dbReference>
<evidence type="ECO:0000256" key="3">
    <source>
        <dbReference type="ARBA" id="ARBA00022660"/>
    </source>
</evidence>
<keyword evidence="8" id="KW-0472">Membrane</keyword>
<dbReference type="GeneID" id="33560277"/>
<sequence length="398" mass="42669">MSRFLRPSALPQTKRLYSTVQLSPPGVSNFTLAVRAGPRYEPKAGVAHALKNFAYKSNDFGSALRIARESELFGAQLTASLTREHLLLSASCLKGDEQRFLDILTNVLSTTNFHPHEFAELVVPTMAAESAAAAASSTVTAVEALHHTAFRRGLGNSLYASPLNPVSAADVEQFARTAFAMSNIQFISNDVSSGPFSRKFGRLPFNKHRSEYHGGETRIAMPHGVAPTIAVGFGQDWPADSTLQVLAEVLGGTPSVKWGSKPGILGEIDATIETRLNSYSDAALISIVMTAPTDKALAVAAHQLRGLLEEGFEFHDEVVEAAKEKVRFTEWAKMETVQGQIDFALAQEIADDIENVTTEDCIEAMDSILDGLPTYVAAGDLSVLPYADEIGLGGGSSA</sequence>
<dbReference type="InParanoid" id="A0A1Y1UCH1"/>
<dbReference type="EMBL" id="NBSH01000010">
    <property type="protein sequence ID" value="ORX35748.1"/>
    <property type="molecule type" value="Genomic_DNA"/>
</dbReference>
<gene>
    <name evidence="12" type="ORF">BD324DRAFT_652290</name>
</gene>
<dbReference type="InterPro" id="IPR011249">
    <property type="entry name" value="Metalloenz_LuxS/M16"/>
</dbReference>
<dbReference type="InterPro" id="IPR011765">
    <property type="entry name" value="Pept_M16_N"/>
</dbReference>
<proteinExistence type="inferred from homology"/>
<dbReference type="PANTHER" id="PTHR11851:SF209">
    <property type="entry name" value="CYTOCHROME B-C1 COMPLEX SUBUNIT 2, MITOCHONDRIAL"/>
    <property type="match status" value="1"/>
</dbReference>
<dbReference type="Gene3D" id="3.30.830.10">
    <property type="entry name" value="Metalloenzyme, LuxS/M16 peptidase-like"/>
    <property type="match status" value="2"/>
</dbReference>
<dbReference type="STRING" id="4999.A0A1Y1UCH1"/>
<evidence type="ECO:0000313" key="13">
    <source>
        <dbReference type="Proteomes" id="UP000193218"/>
    </source>
</evidence>
<dbReference type="RefSeq" id="XP_021869912.1">
    <property type="nucleotide sequence ID" value="XM_022018468.1"/>
</dbReference>
<evidence type="ECO:0000259" key="11">
    <source>
        <dbReference type="Pfam" id="PF00675"/>
    </source>
</evidence>
<evidence type="ECO:0000256" key="5">
    <source>
        <dbReference type="ARBA" id="ARBA00022946"/>
    </source>
</evidence>
<dbReference type="OrthoDB" id="6369905at2759"/>
<protein>
    <recommendedName>
        <fullName evidence="10">Cytochrome b-c1 complex subunit 2, mitochondrial</fullName>
    </recommendedName>
</protein>
<accession>A0A1Y1UCH1</accession>
<keyword evidence="6" id="KW-0249">Electron transport</keyword>
<keyword evidence="2" id="KW-0813">Transport</keyword>
<dbReference type="AlphaFoldDB" id="A0A1Y1UCH1"/>
<evidence type="ECO:0000313" key="12">
    <source>
        <dbReference type="EMBL" id="ORX35748.1"/>
    </source>
</evidence>
<organism evidence="12 13">
    <name type="scientific">Kockovaella imperatae</name>
    <dbReference type="NCBI Taxonomy" id="4999"/>
    <lineage>
        <taxon>Eukaryota</taxon>
        <taxon>Fungi</taxon>
        <taxon>Dikarya</taxon>
        <taxon>Basidiomycota</taxon>
        <taxon>Agaricomycotina</taxon>
        <taxon>Tremellomycetes</taxon>
        <taxon>Tremellales</taxon>
        <taxon>Cuniculitremaceae</taxon>
        <taxon>Kockovaella</taxon>
    </lineage>
</organism>
<evidence type="ECO:0000256" key="7">
    <source>
        <dbReference type="ARBA" id="ARBA00023128"/>
    </source>
</evidence>
<keyword evidence="5" id="KW-0809">Transit peptide</keyword>
<dbReference type="PANTHER" id="PTHR11851">
    <property type="entry name" value="METALLOPROTEASE"/>
    <property type="match status" value="1"/>
</dbReference>
<dbReference type="InterPro" id="IPR050361">
    <property type="entry name" value="MPP/UQCRC_Complex"/>
</dbReference>
<dbReference type="GO" id="GO:0046872">
    <property type="term" value="F:metal ion binding"/>
    <property type="evidence" value="ECO:0007669"/>
    <property type="project" value="InterPro"/>
</dbReference>
<name>A0A1Y1UCH1_9TREE</name>
<keyword evidence="4" id="KW-0999">Mitochondrion inner membrane</keyword>
<dbReference type="SUPFAM" id="SSF63411">
    <property type="entry name" value="LuxS/MPP-like metallohydrolase"/>
    <property type="match status" value="2"/>
</dbReference>
<comment type="subcellular location">
    <subcellularLocation>
        <location evidence="1">Mitochondrion inner membrane</location>
        <topology evidence="1">Peripheral membrane protein</topology>
        <orientation evidence="1">Matrix side</orientation>
    </subcellularLocation>
</comment>
<comment type="caution">
    <text evidence="12">The sequence shown here is derived from an EMBL/GenBank/DDBJ whole genome shotgun (WGS) entry which is preliminary data.</text>
</comment>
<evidence type="ECO:0000256" key="10">
    <source>
        <dbReference type="ARBA" id="ARBA00040751"/>
    </source>
</evidence>
<dbReference type="FunCoup" id="A0A1Y1UCH1">
    <property type="interactions" value="198"/>
</dbReference>
<comment type="similarity">
    <text evidence="9">Belongs to the peptidase M16 family. UQCRC2/QCR2 subfamily.</text>
</comment>
<evidence type="ECO:0000256" key="2">
    <source>
        <dbReference type="ARBA" id="ARBA00022448"/>
    </source>
</evidence>
<evidence type="ECO:0000256" key="6">
    <source>
        <dbReference type="ARBA" id="ARBA00022982"/>
    </source>
</evidence>